<dbReference type="RefSeq" id="WP_091124319.1">
    <property type="nucleotide sequence ID" value="NZ_FOLB01000009.1"/>
</dbReference>
<dbReference type="EMBL" id="FOLB01000009">
    <property type="protein sequence ID" value="SFC64084.1"/>
    <property type="molecule type" value="Genomic_DNA"/>
</dbReference>
<dbReference type="Gene3D" id="3.50.40.10">
    <property type="entry name" value="Phenylalanyl-trna Synthetase, Chain B, domain 3"/>
    <property type="match status" value="1"/>
</dbReference>
<proteinExistence type="predicted"/>
<dbReference type="InterPro" id="IPR020825">
    <property type="entry name" value="Phe-tRNA_synthase-like_B3/B4"/>
</dbReference>
<organism evidence="2 3">
    <name type="scientific">Nocardioides terrae</name>
    <dbReference type="NCBI Taxonomy" id="574651"/>
    <lineage>
        <taxon>Bacteria</taxon>
        <taxon>Bacillati</taxon>
        <taxon>Actinomycetota</taxon>
        <taxon>Actinomycetes</taxon>
        <taxon>Propionibacteriales</taxon>
        <taxon>Nocardioidaceae</taxon>
        <taxon>Nocardioides</taxon>
    </lineage>
</organism>
<dbReference type="Pfam" id="PF03483">
    <property type="entry name" value="B3_4"/>
    <property type="match status" value="1"/>
</dbReference>
<evidence type="ECO:0000313" key="2">
    <source>
        <dbReference type="EMBL" id="SFC64084.1"/>
    </source>
</evidence>
<sequence>MTDLDAFLAGASVDDAVAALRPDYRAFLIAVDGLPASFSGASNASDSTVEGLLVRAERSAAELLATTPVEETSHVAAWREAYRAFGAKPQRTRNSLEALLRRVGVAGSGLPRVNPLTDIYNAMSVLHEVPIGGEDLNAYAGTPRLVRATGTEPFDTLADGKPTIEHPDVGEVVWCDDAGVTCRRWNWRQGRRTQLSPHTTAALFILDALAPITDDAAAAAGDELVAHLRRLGSGVRVARRLIPTTPTTTGTAAQETRA</sequence>
<name>A0A1I1KTD3_9ACTN</name>
<gene>
    <name evidence="2" type="ORF">SAMN04487968_1097</name>
</gene>
<dbReference type="AlphaFoldDB" id="A0A1I1KTD3"/>
<protein>
    <submittedName>
        <fullName evidence="2">B3/B4 domain-containing protein (DNA/RNA-binding domain of Phe-tRNA-synthetase)</fullName>
    </submittedName>
</protein>
<dbReference type="PANTHER" id="PTHR39209:SF2">
    <property type="entry name" value="CYTOPLASMIC PROTEIN"/>
    <property type="match status" value="1"/>
</dbReference>
<evidence type="ECO:0000259" key="1">
    <source>
        <dbReference type="SMART" id="SM00873"/>
    </source>
</evidence>
<dbReference type="SMART" id="SM00873">
    <property type="entry name" value="B3_4"/>
    <property type="match status" value="1"/>
</dbReference>
<feature type="domain" description="B3/B4 tRNA-binding" evidence="1">
    <location>
        <begin position="76"/>
        <end position="233"/>
    </location>
</feature>
<dbReference type="PANTHER" id="PTHR39209">
    <property type="match status" value="1"/>
</dbReference>
<dbReference type="STRING" id="574651.SAMN04487968_1097"/>
<dbReference type="GO" id="GO:0003723">
    <property type="term" value="F:RNA binding"/>
    <property type="evidence" value="ECO:0007669"/>
    <property type="project" value="InterPro"/>
</dbReference>
<dbReference type="Proteomes" id="UP000198832">
    <property type="component" value="Unassembled WGS sequence"/>
</dbReference>
<dbReference type="OrthoDB" id="276580at2"/>
<dbReference type="SUPFAM" id="SSF56037">
    <property type="entry name" value="PheT/TilS domain"/>
    <property type="match status" value="1"/>
</dbReference>
<accession>A0A1I1KTD3</accession>
<dbReference type="GO" id="GO:0004826">
    <property type="term" value="F:phenylalanine-tRNA ligase activity"/>
    <property type="evidence" value="ECO:0007669"/>
    <property type="project" value="InterPro"/>
</dbReference>
<reference evidence="2 3" key="1">
    <citation type="submission" date="2016-10" db="EMBL/GenBank/DDBJ databases">
        <authorList>
            <person name="de Groot N.N."/>
        </authorList>
    </citation>
    <scope>NUCLEOTIDE SEQUENCE [LARGE SCALE GENOMIC DNA]</scope>
    <source>
        <strain evidence="2 3">CGMCC 1.7056</strain>
    </source>
</reference>
<evidence type="ECO:0000313" key="3">
    <source>
        <dbReference type="Proteomes" id="UP000198832"/>
    </source>
</evidence>
<dbReference type="InterPro" id="IPR005146">
    <property type="entry name" value="B3/B4_tRNA-bd"/>
</dbReference>
<keyword evidence="3" id="KW-1185">Reference proteome</keyword>